<evidence type="ECO:0000259" key="1">
    <source>
        <dbReference type="PROSITE" id="PS50994"/>
    </source>
</evidence>
<proteinExistence type="predicted"/>
<reference evidence="2 3" key="1">
    <citation type="submission" date="2019-05" db="EMBL/GenBank/DDBJ databases">
        <title>Another draft genome of Portunus trituberculatus and its Hox gene families provides insights of decapod evolution.</title>
        <authorList>
            <person name="Jeong J.-H."/>
            <person name="Song I."/>
            <person name="Kim S."/>
            <person name="Choi T."/>
            <person name="Kim D."/>
            <person name="Ryu S."/>
            <person name="Kim W."/>
        </authorList>
    </citation>
    <scope>NUCLEOTIDE SEQUENCE [LARGE SCALE GENOMIC DNA]</scope>
    <source>
        <tissue evidence="2">Muscle</tissue>
    </source>
</reference>
<gene>
    <name evidence="2" type="primary">pol_34</name>
    <name evidence="2" type="ORF">E2C01_047545</name>
</gene>
<evidence type="ECO:0000313" key="3">
    <source>
        <dbReference type="Proteomes" id="UP000324222"/>
    </source>
</evidence>
<protein>
    <submittedName>
        <fullName evidence="2">Pro-Pol polyprotein</fullName>
    </submittedName>
</protein>
<name>A0A5B7G7V6_PORTR</name>
<dbReference type="Proteomes" id="UP000324222">
    <property type="component" value="Unassembled WGS sequence"/>
</dbReference>
<dbReference type="PANTHER" id="PTHR37984:SF15">
    <property type="entry name" value="INTEGRASE CATALYTIC DOMAIN-CONTAINING PROTEIN"/>
    <property type="match status" value="1"/>
</dbReference>
<feature type="domain" description="Integrase catalytic" evidence="1">
    <location>
        <begin position="1"/>
        <end position="116"/>
    </location>
</feature>
<dbReference type="InterPro" id="IPR050951">
    <property type="entry name" value="Retrovirus_Pol_polyprotein"/>
</dbReference>
<dbReference type="EMBL" id="VSRR010011783">
    <property type="protein sequence ID" value="MPC53647.1"/>
    <property type="molecule type" value="Genomic_DNA"/>
</dbReference>
<dbReference type="PROSITE" id="PS50994">
    <property type="entry name" value="INTEGRASE"/>
    <property type="match status" value="1"/>
</dbReference>
<dbReference type="AlphaFoldDB" id="A0A5B7G7V6"/>
<dbReference type="GO" id="GO:0015074">
    <property type="term" value="P:DNA integration"/>
    <property type="evidence" value="ECO:0007669"/>
    <property type="project" value="InterPro"/>
</dbReference>
<dbReference type="PANTHER" id="PTHR37984">
    <property type="entry name" value="PROTEIN CBG26694"/>
    <property type="match status" value="1"/>
</dbReference>
<dbReference type="Gene3D" id="3.30.420.10">
    <property type="entry name" value="Ribonuclease H-like superfamily/Ribonuclease H"/>
    <property type="match status" value="1"/>
</dbReference>
<dbReference type="InterPro" id="IPR012337">
    <property type="entry name" value="RNaseH-like_sf"/>
</dbReference>
<evidence type="ECO:0000313" key="2">
    <source>
        <dbReference type="EMBL" id="MPC53647.1"/>
    </source>
</evidence>
<dbReference type="GO" id="GO:0003676">
    <property type="term" value="F:nucleic acid binding"/>
    <property type="evidence" value="ECO:0007669"/>
    <property type="project" value="InterPro"/>
</dbReference>
<accession>A0A5B7G7V6</accession>
<dbReference type="InterPro" id="IPR001584">
    <property type="entry name" value="Integrase_cat-core"/>
</dbReference>
<dbReference type="Pfam" id="PF00665">
    <property type="entry name" value="rve"/>
    <property type="match status" value="1"/>
</dbReference>
<comment type="caution">
    <text evidence="2">The sequence shown here is derived from an EMBL/GenBank/DDBJ whole genome shotgun (WGS) entry which is preliminary data.</text>
</comment>
<organism evidence="2 3">
    <name type="scientific">Portunus trituberculatus</name>
    <name type="common">Swimming crab</name>
    <name type="synonym">Neptunus trituberculatus</name>
    <dbReference type="NCBI Taxonomy" id="210409"/>
    <lineage>
        <taxon>Eukaryota</taxon>
        <taxon>Metazoa</taxon>
        <taxon>Ecdysozoa</taxon>
        <taxon>Arthropoda</taxon>
        <taxon>Crustacea</taxon>
        <taxon>Multicrustacea</taxon>
        <taxon>Malacostraca</taxon>
        <taxon>Eumalacostraca</taxon>
        <taxon>Eucarida</taxon>
        <taxon>Decapoda</taxon>
        <taxon>Pleocyemata</taxon>
        <taxon>Brachyura</taxon>
        <taxon>Eubrachyura</taxon>
        <taxon>Portunoidea</taxon>
        <taxon>Portunidae</taxon>
        <taxon>Portuninae</taxon>
        <taxon>Portunus</taxon>
    </lineage>
</organism>
<dbReference type="SUPFAM" id="SSF53098">
    <property type="entry name" value="Ribonuclease H-like"/>
    <property type="match status" value="1"/>
</dbReference>
<sequence length="116" mass="13560">MINRSQGYRYLFTIVDHFSRFVKFYTLKSKHTHSIIEALEQYVTDFGTPQSIVLDNGGESISFKGFCQQNLITLYYTTPYHPQRNGITKRLHCTFKSILAALCQGHPLRWLRLLQT</sequence>
<keyword evidence="3" id="KW-1185">Reference proteome</keyword>
<dbReference type="InterPro" id="IPR036397">
    <property type="entry name" value="RNaseH_sf"/>
</dbReference>